<evidence type="ECO:0000313" key="6">
    <source>
        <dbReference type="EMBL" id="KAF8776512.1"/>
    </source>
</evidence>
<dbReference type="Pfam" id="PF00462">
    <property type="entry name" value="Glutaredoxin"/>
    <property type="match status" value="2"/>
</dbReference>
<evidence type="ECO:0000259" key="5">
    <source>
        <dbReference type="Pfam" id="PF00462"/>
    </source>
</evidence>
<dbReference type="EMBL" id="JACEFO010000191">
    <property type="protein sequence ID" value="KAF8776512.1"/>
    <property type="molecule type" value="Genomic_DNA"/>
</dbReference>
<accession>A0A835KUN4</accession>
<dbReference type="PRINTS" id="PR00160">
    <property type="entry name" value="GLUTAREDOXIN"/>
</dbReference>
<evidence type="ECO:0000256" key="2">
    <source>
        <dbReference type="ARBA" id="ARBA00007568"/>
    </source>
</evidence>
<dbReference type="PANTHER" id="PTHR10168">
    <property type="entry name" value="GLUTAREDOXIN"/>
    <property type="match status" value="1"/>
</dbReference>
<evidence type="ECO:0000256" key="4">
    <source>
        <dbReference type="ARBA" id="ARBA00023284"/>
    </source>
</evidence>
<dbReference type="Gene3D" id="3.40.30.10">
    <property type="entry name" value="Glutaredoxin"/>
    <property type="match status" value="2"/>
</dbReference>
<comment type="similarity">
    <text evidence="2">Belongs to the glutaredoxin family. CC-type subfamily.</text>
</comment>
<dbReference type="InterPro" id="IPR036249">
    <property type="entry name" value="Thioredoxin-like_sf"/>
</dbReference>
<dbReference type="CDD" id="cd03419">
    <property type="entry name" value="GRX_GRXh_1_2_like"/>
    <property type="match status" value="2"/>
</dbReference>
<reference evidence="6" key="1">
    <citation type="submission" date="2020-07" db="EMBL/GenBank/DDBJ databases">
        <title>Genome sequence and genetic diversity analysis of an under-domesticated orphan crop, white fonio (Digitaria exilis).</title>
        <authorList>
            <person name="Bennetzen J.L."/>
            <person name="Chen S."/>
            <person name="Ma X."/>
            <person name="Wang X."/>
            <person name="Yssel A.E.J."/>
            <person name="Chaluvadi S.R."/>
            <person name="Johnson M."/>
            <person name="Gangashetty P."/>
            <person name="Hamidou F."/>
            <person name="Sanogo M.D."/>
            <person name="Zwaenepoel A."/>
            <person name="Wallace J."/>
            <person name="Van De Peer Y."/>
            <person name="Van Deynze A."/>
        </authorList>
    </citation>
    <scope>NUCLEOTIDE SEQUENCE</scope>
    <source>
        <tissue evidence="6">Leaves</tissue>
    </source>
</reference>
<name>A0A835KUN4_9POAL</name>
<dbReference type="PROSITE" id="PS51354">
    <property type="entry name" value="GLUTAREDOXIN_2"/>
    <property type="match status" value="2"/>
</dbReference>
<dbReference type="Proteomes" id="UP000636709">
    <property type="component" value="Unassembled WGS sequence"/>
</dbReference>
<dbReference type="GO" id="GO:0005737">
    <property type="term" value="C:cytoplasm"/>
    <property type="evidence" value="ECO:0007669"/>
    <property type="project" value="UniProtKB-SubCell"/>
</dbReference>
<dbReference type="NCBIfam" id="TIGR02189">
    <property type="entry name" value="GlrX-like_plant"/>
    <property type="match status" value="1"/>
</dbReference>
<comment type="subcellular location">
    <subcellularLocation>
        <location evidence="1">Cytoplasm</location>
    </subcellularLocation>
</comment>
<protein>
    <recommendedName>
        <fullName evidence="5">Glutaredoxin domain-containing protein</fullName>
    </recommendedName>
</protein>
<evidence type="ECO:0000256" key="1">
    <source>
        <dbReference type="ARBA" id="ARBA00004496"/>
    </source>
</evidence>
<evidence type="ECO:0000313" key="7">
    <source>
        <dbReference type="Proteomes" id="UP000636709"/>
    </source>
</evidence>
<proteinExistence type="inferred from homology"/>
<dbReference type="OrthoDB" id="418495at2759"/>
<comment type="caution">
    <text evidence="6">The sequence shown here is derived from an EMBL/GenBank/DDBJ whole genome shotgun (WGS) entry which is preliminary data.</text>
</comment>
<feature type="domain" description="Glutaredoxin" evidence="5">
    <location>
        <begin position="1"/>
        <end position="55"/>
    </location>
</feature>
<gene>
    <name evidence="6" type="ORF">HU200_003225</name>
</gene>
<dbReference type="AlphaFoldDB" id="A0A835KUN4"/>
<dbReference type="InterPro" id="IPR011905">
    <property type="entry name" value="GlrX-like_pln_2"/>
</dbReference>
<organism evidence="6 7">
    <name type="scientific">Digitaria exilis</name>
    <dbReference type="NCBI Taxonomy" id="1010633"/>
    <lineage>
        <taxon>Eukaryota</taxon>
        <taxon>Viridiplantae</taxon>
        <taxon>Streptophyta</taxon>
        <taxon>Embryophyta</taxon>
        <taxon>Tracheophyta</taxon>
        <taxon>Spermatophyta</taxon>
        <taxon>Magnoliopsida</taxon>
        <taxon>Liliopsida</taxon>
        <taxon>Poales</taxon>
        <taxon>Poaceae</taxon>
        <taxon>PACMAD clade</taxon>
        <taxon>Panicoideae</taxon>
        <taxon>Panicodae</taxon>
        <taxon>Paniceae</taxon>
        <taxon>Anthephorinae</taxon>
        <taxon>Digitaria</taxon>
    </lineage>
</organism>
<evidence type="ECO:0000256" key="3">
    <source>
        <dbReference type="ARBA" id="ARBA00022490"/>
    </source>
</evidence>
<keyword evidence="7" id="KW-1185">Reference proteome</keyword>
<sequence length="200" mass="21514">MCHTVTKLMEDLSVNALVHELDRDPRGKEMERALLKMLGGRGPAVPAVFIGGKLVGGTNRVMSLHLSGELVPMLKNAASKLIVFPSKLDLGINKTAMAERVSRLSTEKAAVIFTRSQCPMCHTVSSLFSELGVCAAVHELDRDPRGREMEKELARRLGRAPPVPAVFVGGNLIGSTDKVMALHLAGKLVPMLKAAGAIWL</sequence>
<dbReference type="InterPro" id="IPR002109">
    <property type="entry name" value="Glutaredoxin"/>
</dbReference>
<feature type="domain" description="Glutaredoxin" evidence="5">
    <location>
        <begin position="111"/>
        <end position="173"/>
    </location>
</feature>
<dbReference type="SUPFAM" id="SSF52833">
    <property type="entry name" value="Thioredoxin-like"/>
    <property type="match status" value="2"/>
</dbReference>
<keyword evidence="4" id="KW-0676">Redox-active center</keyword>
<keyword evidence="3" id="KW-0963">Cytoplasm</keyword>
<dbReference type="InterPro" id="IPR014025">
    <property type="entry name" value="Glutaredoxin_subgr"/>
</dbReference>